<dbReference type="InterPro" id="IPR033900">
    <property type="entry name" value="Gram_neg_porin_domain"/>
</dbReference>
<protein>
    <submittedName>
        <fullName evidence="13">Outer membrane porin protein 32</fullName>
    </submittedName>
</protein>
<evidence type="ECO:0000256" key="1">
    <source>
        <dbReference type="ARBA" id="ARBA00004571"/>
    </source>
</evidence>
<reference evidence="13 14" key="1">
    <citation type="journal article" date="2006" name="Mol. Plant Microbe Interact.">
        <title>Identification of open reading frames unique to a select agent: Ralstonia solanacearum race 3 biovar 2.</title>
        <authorList>
            <person name="Gabriel D.W."/>
            <person name="Allen C."/>
            <person name="Schell M."/>
            <person name="Denny T.P."/>
            <person name="Greenberg J.T."/>
            <person name="Duan Y.P."/>
            <person name="Flores-Cruz Z."/>
            <person name="Huang Q."/>
            <person name="Clifford J.M."/>
            <person name="Presting G."/>
            <person name="Gonzalez E.T."/>
            <person name="Reddy J."/>
            <person name="Elphinstone J."/>
            <person name="Swanson J."/>
            <person name="Yao J."/>
            <person name="Mulholland V."/>
            <person name="Liu L."/>
            <person name="Farmerie W."/>
            <person name="Patnaikuni M."/>
            <person name="Balogh B."/>
            <person name="Norman D."/>
            <person name="Alvarez A."/>
            <person name="Castillo J.A."/>
            <person name="Jones J."/>
            <person name="Saddler G."/>
            <person name="Walunas T."/>
            <person name="Zhukov A."/>
            <person name="Mikhailova N."/>
        </authorList>
    </citation>
    <scope>NUCLEOTIDE SEQUENCE [LARGE SCALE GENOMIC DNA]</scope>
    <source>
        <strain evidence="13 14">UW551</strain>
    </source>
</reference>
<evidence type="ECO:0000256" key="8">
    <source>
        <dbReference type="ARBA" id="ARBA00023114"/>
    </source>
</evidence>
<dbReference type="EMBL" id="AAKL01000027">
    <property type="protein sequence ID" value="EAP72576.1"/>
    <property type="molecule type" value="Genomic_DNA"/>
</dbReference>
<dbReference type="GO" id="GO:0009279">
    <property type="term" value="C:cell outer membrane"/>
    <property type="evidence" value="ECO:0007669"/>
    <property type="project" value="UniProtKB-SubCell"/>
</dbReference>
<accession>A0AB33VCI3</accession>
<evidence type="ECO:0000256" key="9">
    <source>
        <dbReference type="ARBA" id="ARBA00023136"/>
    </source>
</evidence>
<comment type="subcellular location">
    <subcellularLocation>
        <location evidence="1">Cell outer membrane</location>
        <topology evidence="1">Multi-pass membrane protein</topology>
    </subcellularLocation>
</comment>
<evidence type="ECO:0000256" key="7">
    <source>
        <dbReference type="ARBA" id="ARBA00023065"/>
    </source>
</evidence>
<feature type="domain" description="Porin" evidence="12">
    <location>
        <begin position="48"/>
        <end position="384"/>
    </location>
</feature>
<dbReference type="InterPro" id="IPR050298">
    <property type="entry name" value="Gram-neg_bact_OMP"/>
</dbReference>
<keyword evidence="9" id="KW-0472">Membrane</keyword>
<comment type="subunit">
    <text evidence="2">Homotrimer.</text>
</comment>
<dbReference type="SUPFAM" id="SSF56935">
    <property type="entry name" value="Porins"/>
    <property type="match status" value="1"/>
</dbReference>
<dbReference type="Pfam" id="PF13609">
    <property type="entry name" value="Porin_4"/>
    <property type="match status" value="1"/>
</dbReference>
<keyword evidence="5" id="KW-0812">Transmembrane</keyword>
<evidence type="ECO:0000256" key="11">
    <source>
        <dbReference type="SAM" id="MobiDB-lite"/>
    </source>
</evidence>
<evidence type="ECO:0000256" key="4">
    <source>
        <dbReference type="ARBA" id="ARBA00022452"/>
    </source>
</evidence>
<dbReference type="CDD" id="cd00342">
    <property type="entry name" value="gram_neg_porins"/>
    <property type="match status" value="1"/>
</dbReference>
<gene>
    <name evidence="13" type="ORF">RRSL_03154</name>
</gene>
<dbReference type="PANTHER" id="PTHR34501:SF9">
    <property type="entry name" value="MAJOR OUTER MEMBRANE PROTEIN P.IA"/>
    <property type="match status" value="1"/>
</dbReference>
<dbReference type="InterPro" id="IPR023614">
    <property type="entry name" value="Porin_dom_sf"/>
</dbReference>
<evidence type="ECO:0000313" key="13">
    <source>
        <dbReference type="EMBL" id="EAP72576.1"/>
    </source>
</evidence>
<dbReference type="PANTHER" id="PTHR34501">
    <property type="entry name" value="PROTEIN YDDL-RELATED"/>
    <property type="match status" value="1"/>
</dbReference>
<keyword evidence="4" id="KW-1134">Transmembrane beta strand</keyword>
<sequence length="415" mass="43629">MPFAKFPRRFQQGNTGNLEEPASGTRGRAFDTLSFQRAHMKKSAILVAVGALFAGSAYAQSSVTLYGIVDTSIHYITNANSAGNSLTQMESGAVSNSRWGLKGSEDLGGGNKALFVLESGFNSATGRMSSSGTLFNRQSYVGLSNKDLGTLTLGRQYNFGFTMGGNFDPLGVGNYDGNSWMFYGLTGLRESNMVKYENKINGLYVGLGYGFGEVAGSLSQNQFLGAAVSYEFGPAMIGGLYQQHKDIAGNKQTVWSIGGNYTIGPAKLFLGYLDSSDATGCVNSSSNCVGGSAFGLNIYGNATTGAGLTPGATKRRDHVGMGGVTYQVTPALALTGAFYYDSISNAALTAGNDGKRYTAVLLAEYALSKRTQVYGTVDYNKVKDAAIPQLQGGTNDGTGAKTNQTSVGVGIRHIF</sequence>
<evidence type="ECO:0000256" key="3">
    <source>
        <dbReference type="ARBA" id="ARBA00022448"/>
    </source>
</evidence>
<feature type="region of interest" description="Disordered" evidence="11">
    <location>
        <begin position="1"/>
        <end position="25"/>
    </location>
</feature>
<evidence type="ECO:0000256" key="6">
    <source>
        <dbReference type="ARBA" id="ARBA00022729"/>
    </source>
</evidence>
<dbReference type="AlphaFoldDB" id="A0AB33VCI3"/>
<evidence type="ECO:0000256" key="10">
    <source>
        <dbReference type="ARBA" id="ARBA00023237"/>
    </source>
</evidence>
<dbReference type="Proteomes" id="UP000005933">
    <property type="component" value="Unassembled WGS sequence"/>
</dbReference>
<dbReference type="GO" id="GO:0006811">
    <property type="term" value="P:monoatomic ion transport"/>
    <property type="evidence" value="ECO:0007669"/>
    <property type="project" value="UniProtKB-KW"/>
</dbReference>
<evidence type="ECO:0000256" key="5">
    <source>
        <dbReference type="ARBA" id="ARBA00022692"/>
    </source>
</evidence>
<comment type="caution">
    <text evidence="13">The sequence shown here is derived from an EMBL/GenBank/DDBJ whole genome shotgun (WGS) entry which is preliminary data.</text>
</comment>
<evidence type="ECO:0000313" key="14">
    <source>
        <dbReference type="Proteomes" id="UP000005933"/>
    </source>
</evidence>
<keyword evidence="7" id="KW-0406">Ion transport</keyword>
<evidence type="ECO:0000259" key="12">
    <source>
        <dbReference type="Pfam" id="PF13609"/>
    </source>
</evidence>
<proteinExistence type="predicted"/>
<evidence type="ECO:0000256" key="2">
    <source>
        <dbReference type="ARBA" id="ARBA00011233"/>
    </source>
</evidence>
<keyword evidence="6" id="KW-0732">Signal</keyword>
<keyword evidence="10" id="KW-0998">Cell outer membrane</keyword>
<dbReference type="GO" id="GO:0015288">
    <property type="term" value="F:porin activity"/>
    <property type="evidence" value="ECO:0007669"/>
    <property type="project" value="UniProtKB-KW"/>
</dbReference>
<name>A0AB33VCI3_RALSU</name>
<organism evidence="13 14">
    <name type="scientific">Ralstonia solanacearum (strain UW551)</name>
    <dbReference type="NCBI Taxonomy" id="342110"/>
    <lineage>
        <taxon>Bacteria</taxon>
        <taxon>Pseudomonadati</taxon>
        <taxon>Pseudomonadota</taxon>
        <taxon>Betaproteobacteria</taxon>
        <taxon>Burkholderiales</taxon>
        <taxon>Burkholderiaceae</taxon>
        <taxon>Ralstonia</taxon>
        <taxon>Ralstonia solanacearum species complex</taxon>
    </lineage>
</organism>
<keyword evidence="3" id="KW-0813">Transport</keyword>
<dbReference type="Gene3D" id="2.40.160.10">
    <property type="entry name" value="Porin"/>
    <property type="match status" value="1"/>
</dbReference>
<dbReference type="GO" id="GO:0046930">
    <property type="term" value="C:pore complex"/>
    <property type="evidence" value="ECO:0007669"/>
    <property type="project" value="UniProtKB-KW"/>
</dbReference>
<keyword evidence="8" id="KW-0626">Porin</keyword>